<name>A0AAD1S0Z9_PELCU</name>
<reference evidence="2" key="1">
    <citation type="submission" date="2022-03" db="EMBL/GenBank/DDBJ databases">
        <authorList>
            <person name="Alioto T."/>
            <person name="Alioto T."/>
            <person name="Gomez Garrido J."/>
        </authorList>
    </citation>
    <scope>NUCLEOTIDE SEQUENCE</scope>
</reference>
<protein>
    <submittedName>
        <fullName evidence="2">Uncharacterized protein</fullName>
    </submittedName>
</protein>
<proteinExistence type="predicted"/>
<feature type="region of interest" description="Disordered" evidence="1">
    <location>
        <begin position="1"/>
        <end position="52"/>
    </location>
</feature>
<evidence type="ECO:0000313" key="3">
    <source>
        <dbReference type="Proteomes" id="UP001295444"/>
    </source>
</evidence>
<dbReference type="AlphaFoldDB" id="A0AAD1S0Z9"/>
<accession>A0AAD1S0Z9</accession>
<sequence length="86" mass="8991">MDVEQLGSSMKPKHLASNNSSSPEKATQLLIGDTGDLSTTPGAHTDPRPTGDADYWAAGIAARREALAEDAAGLPCLAQRDLSHAY</sequence>
<dbReference type="Proteomes" id="UP001295444">
    <property type="component" value="Chromosome 04"/>
</dbReference>
<evidence type="ECO:0000313" key="2">
    <source>
        <dbReference type="EMBL" id="CAH2282877.1"/>
    </source>
</evidence>
<keyword evidence="3" id="KW-1185">Reference proteome</keyword>
<gene>
    <name evidence="2" type="ORF">PECUL_23A000888</name>
</gene>
<organism evidence="2 3">
    <name type="scientific">Pelobates cultripes</name>
    <name type="common">Western spadefoot toad</name>
    <dbReference type="NCBI Taxonomy" id="61616"/>
    <lineage>
        <taxon>Eukaryota</taxon>
        <taxon>Metazoa</taxon>
        <taxon>Chordata</taxon>
        <taxon>Craniata</taxon>
        <taxon>Vertebrata</taxon>
        <taxon>Euteleostomi</taxon>
        <taxon>Amphibia</taxon>
        <taxon>Batrachia</taxon>
        <taxon>Anura</taxon>
        <taxon>Pelobatoidea</taxon>
        <taxon>Pelobatidae</taxon>
        <taxon>Pelobates</taxon>
    </lineage>
</organism>
<feature type="compositionally biased region" description="Polar residues" evidence="1">
    <location>
        <begin position="16"/>
        <end position="25"/>
    </location>
</feature>
<evidence type="ECO:0000256" key="1">
    <source>
        <dbReference type="SAM" id="MobiDB-lite"/>
    </source>
</evidence>
<dbReference type="EMBL" id="OW240915">
    <property type="protein sequence ID" value="CAH2282877.1"/>
    <property type="molecule type" value="Genomic_DNA"/>
</dbReference>